<proteinExistence type="predicted"/>
<evidence type="ECO:0000256" key="1">
    <source>
        <dbReference type="SAM" id="Phobius"/>
    </source>
</evidence>
<gene>
    <name evidence="3" type="ORF">PBLR_10372</name>
</gene>
<dbReference type="Proteomes" id="UP000304148">
    <property type="component" value="Chromosome"/>
</dbReference>
<accession>A0A383R550</accession>
<dbReference type="SUPFAM" id="SSF49503">
    <property type="entry name" value="Cupredoxins"/>
    <property type="match status" value="1"/>
</dbReference>
<dbReference type="Gene3D" id="2.60.40.420">
    <property type="entry name" value="Cupredoxins - blue copper proteins"/>
    <property type="match status" value="1"/>
</dbReference>
<keyword evidence="1" id="KW-0812">Transmembrane</keyword>
<dbReference type="InterPro" id="IPR028096">
    <property type="entry name" value="EfeO_Cupredoxin"/>
</dbReference>
<dbReference type="RefSeq" id="WP_138184477.1">
    <property type="nucleotide sequence ID" value="NZ_LS992241.1"/>
</dbReference>
<feature type="transmembrane region" description="Helical" evidence="1">
    <location>
        <begin position="12"/>
        <end position="31"/>
    </location>
</feature>
<feature type="domain" description="EfeO-type cupredoxin-like" evidence="2">
    <location>
        <begin position="67"/>
        <end position="138"/>
    </location>
</feature>
<evidence type="ECO:0000313" key="4">
    <source>
        <dbReference type="Proteomes" id="UP000304148"/>
    </source>
</evidence>
<dbReference type="InterPro" id="IPR008972">
    <property type="entry name" value="Cupredoxin"/>
</dbReference>
<evidence type="ECO:0000259" key="2">
    <source>
        <dbReference type="Pfam" id="PF13473"/>
    </source>
</evidence>
<reference evidence="4" key="1">
    <citation type="submission" date="2018-08" db="EMBL/GenBank/DDBJ databases">
        <authorList>
            <person name="Chevrot R."/>
        </authorList>
    </citation>
    <scope>NUCLEOTIDE SEQUENCE [LARGE SCALE GENOMIC DNA]</scope>
</reference>
<keyword evidence="1" id="KW-1133">Transmembrane helix</keyword>
<organism evidence="3 4">
    <name type="scientific">Paenibacillus alvei</name>
    <name type="common">Bacillus alvei</name>
    <dbReference type="NCBI Taxonomy" id="44250"/>
    <lineage>
        <taxon>Bacteria</taxon>
        <taxon>Bacillati</taxon>
        <taxon>Bacillota</taxon>
        <taxon>Bacilli</taxon>
        <taxon>Bacillales</taxon>
        <taxon>Paenibacillaceae</taxon>
        <taxon>Paenibacillus</taxon>
    </lineage>
</organism>
<dbReference type="EMBL" id="LS992241">
    <property type="protein sequence ID" value="SYX81953.1"/>
    <property type="molecule type" value="Genomic_DNA"/>
</dbReference>
<name>A0A383R550_PAEAL</name>
<keyword evidence="1" id="KW-0472">Membrane</keyword>
<protein>
    <submittedName>
        <fullName evidence="3">Transcriptional regulator</fullName>
    </submittedName>
</protein>
<evidence type="ECO:0000313" key="3">
    <source>
        <dbReference type="EMBL" id="SYX81953.1"/>
    </source>
</evidence>
<dbReference type="Pfam" id="PF13473">
    <property type="entry name" value="Cupredoxin_1"/>
    <property type="match status" value="1"/>
</dbReference>
<dbReference type="AlphaFoldDB" id="A0A383R550"/>
<sequence>MTRFWIVSRKQLRIGAIVFSAILVAAAFWRYETVRSEQAVEAAPQSTRILHMVTGEVKSKLDNGKEIEVYQFIPGTVHAKAGERVELHIRGFNGKKHDFEIESMNVKGSIEKDKETVITFTAKEGIHRIVCLTHPDMQHEGPMVGYIVIDSK</sequence>